<dbReference type="InterPro" id="IPR058240">
    <property type="entry name" value="rSAM_sf"/>
</dbReference>
<dbReference type="EMBL" id="WWVX01000010">
    <property type="protein sequence ID" value="MZL70773.1"/>
    <property type="molecule type" value="Genomic_DNA"/>
</dbReference>
<dbReference type="Proteomes" id="UP000474718">
    <property type="component" value="Unassembled WGS sequence"/>
</dbReference>
<dbReference type="PROSITE" id="PS51918">
    <property type="entry name" value="RADICAL_SAM"/>
    <property type="match status" value="1"/>
</dbReference>
<dbReference type="InterPro" id="IPR006638">
    <property type="entry name" value="Elp3/MiaA/NifB-like_rSAM"/>
</dbReference>
<keyword evidence="4 9" id="KW-0949">S-adenosyl-L-methionine</keyword>
<dbReference type="AlphaFoldDB" id="A0AAQ1ME93"/>
<dbReference type="NCBIfam" id="TIGR00539">
    <property type="entry name" value="hemN_rel"/>
    <property type="match status" value="1"/>
</dbReference>
<keyword evidence="9" id="KW-0963">Cytoplasm</keyword>
<keyword evidence="8 9" id="KW-0143">Chaperone</keyword>
<protein>
    <recommendedName>
        <fullName evidence="2 9">Heme chaperone HemW</fullName>
    </recommendedName>
</protein>
<dbReference type="Gene3D" id="3.20.20.70">
    <property type="entry name" value="Aldolase class I"/>
    <property type="match status" value="1"/>
</dbReference>
<dbReference type="GO" id="GO:0004109">
    <property type="term" value="F:coproporphyrinogen oxidase activity"/>
    <property type="evidence" value="ECO:0007669"/>
    <property type="project" value="InterPro"/>
</dbReference>
<dbReference type="SFLD" id="SFLDS00029">
    <property type="entry name" value="Radical_SAM"/>
    <property type="match status" value="1"/>
</dbReference>
<proteinExistence type="inferred from homology"/>
<name>A0AAQ1ME93_9FIRM</name>
<evidence type="ECO:0000256" key="9">
    <source>
        <dbReference type="RuleBase" id="RU364116"/>
    </source>
</evidence>
<dbReference type="SMART" id="SM00729">
    <property type="entry name" value="Elp3"/>
    <property type="match status" value="1"/>
</dbReference>
<evidence type="ECO:0000313" key="14">
    <source>
        <dbReference type="Proteomes" id="UP000474718"/>
    </source>
</evidence>
<evidence type="ECO:0000256" key="4">
    <source>
        <dbReference type="ARBA" id="ARBA00022691"/>
    </source>
</evidence>
<dbReference type="SUPFAM" id="SSF102114">
    <property type="entry name" value="Radical SAM enzymes"/>
    <property type="match status" value="1"/>
</dbReference>
<evidence type="ECO:0000256" key="2">
    <source>
        <dbReference type="ARBA" id="ARBA00017228"/>
    </source>
</evidence>
<keyword evidence="3 9" id="KW-0349">Heme</keyword>
<dbReference type="InterPro" id="IPR013785">
    <property type="entry name" value="Aldolase_TIM"/>
</dbReference>
<dbReference type="RefSeq" id="WP_044992593.1">
    <property type="nucleotide sequence ID" value="NZ_FQVY01000003.1"/>
</dbReference>
<evidence type="ECO:0000256" key="3">
    <source>
        <dbReference type="ARBA" id="ARBA00022617"/>
    </source>
</evidence>
<evidence type="ECO:0000256" key="8">
    <source>
        <dbReference type="ARBA" id="ARBA00023186"/>
    </source>
</evidence>
<evidence type="ECO:0000256" key="5">
    <source>
        <dbReference type="ARBA" id="ARBA00022723"/>
    </source>
</evidence>
<dbReference type="Pfam" id="PF04055">
    <property type="entry name" value="Radical_SAM"/>
    <property type="match status" value="1"/>
</dbReference>
<evidence type="ECO:0000256" key="7">
    <source>
        <dbReference type="ARBA" id="ARBA00023014"/>
    </source>
</evidence>
<dbReference type="PANTHER" id="PTHR13932">
    <property type="entry name" value="COPROPORPHYRINIGEN III OXIDASE"/>
    <property type="match status" value="1"/>
</dbReference>
<evidence type="ECO:0000313" key="12">
    <source>
        <dbReference type="EMBL" id="SHG30626.1"/>
    </source>
</evidence>
<evidence type="ECO:0000256" key="1">
    <source>
        <dbReference type="ARBA" id="ARBA00006100"/>
    </source>
</evidence>
<evidence type="ECO:0000256" key="6">
    <source>
        <dbReference type="ARBA" id="ARBA00023004"/>
    </source>
</evidence>
<comment type="similarity">
    <text evidence="1">Belongs to the anaerobic coproporphyrinogen-III oxidase family. HemW subfamily.</text>
</comment>
<dbReference type="Proteomes" id="UP000184089">
    <property type="component" value="Unassembled WGS sequence"/>
</dbReference>
<gene>
    <name evidence="11" type="primary">hemW</name>
    <name evidence="11" type="ORF">GT747_13535</name>
    <name evidence="12" type="ORF">SAMN05444424_2051</name>
</gene>
<dbReference type="InterPro" id="IPR034505">
    <property type="entry name" value="Coproporphyrinogen-III_oxidase"/>
</dbReference>
<dbReference type="PANTHER" id="PTHR13932:SF5">
    <property type="entry name" value="RADICAL S-ADENOSYL METHIONINE DOMAIN-CONTAINING PROTEIN 1, MITOCHONDRIAL"/>
    <property type="match status" value="1"/>
</dbReference>
<comment type="function">
    <text evidence="9">Probably acts as a heme chaperone, transferring heme to an unknown acceptor. Binds one molecule of heme per monomer, possibly covalently. Binds 1 [4Fe-4S] cluster. The cluster is coordinated with 3 cysteines and an exchangeable S-adenosyl-L-methionine.</text>
</comment>
<dbReference type="EMBL" id="FQVY01000003">
    <property type="protein sequence ID" value="SHG30626.1"/>
    <property type="molecule type" value="Genomic_DNA"/>
</dbReference>
<keyword evidence="5 9" id="KW-0479">Metal-binding</keyword>
<dbReference type="SFLD" id="SFLDG01082">
    <property type="entry name" value="B12-binding_domain_containing"/>
    <property type="match status" value="1"/>
</dbReference>
<organism evidence="12 13">
    <name type="scientific">Bittarella massiliensis</name>
    <name type="common">ex Durand et al. 2017</name>
    <dbReference type="NCBI Taxonomy" id="1720313"/>
    <lineage>
        <taxon>Bacteria</taxon>
        <taxon>Bacillati</taxon>
        <taxon>Bacillota</taxon>
        <taxon>Clostridia</taxon>
        <taxon>Eubacteriales</taxon>
        <taxon>Oscillospiraceae</taxon>
        <taxon>Bittarella (ex Durand et al. 2017)</taxon>
    </lineage>
</organism>
<dbReference type="GO" id="GO:0046872">
    <property type="term" value="F:metal ion binding"/>
    <property type="evidence" value="ECO:0007669"/>
    <property type="project" value="UniProtKB-UniRule"/>
</dbReference>
<reference evidence="12" key="1">
    <citation type="submission" date="2016-11" db="EMBL/GenBank/DDBJ databases">
        <authorList>
            <person name="Varghese N."/>
            <person name="Submissions S."/>
        </authorList>
    </citation>
    <scope>NUCLEOTIDE SEQUENCE</scope>
    <source>
        <strain evidence="12">DSM 4029</strain>
    </source>
</reference>
<feature type="domain" description="Radical SAM core" evidence="10">
    <location>
        <begin position="1"/>
        <end position="230"/>
    </location>
</feature>
<dbReference type="SFLD" id="SFLDF00562">
    <property type="entry name" value="HemN-like__clustered_with_heat"/>
    <property type="match status" value="1"/>
</dbReference>
<reference evidence="11 14" key="3">
    <citation type="journal article" date="2019" name="Nat. Med.">
        <title>A library of human gut bacterial isolates paired with longitudinal multiomics data enables mechanistic microbiome research.</title>
        <authorList>
            <person name="Poyet M."/>
            <person name="Groussin M."/>
            <person name="Gibbons S.M."/>
            <person name="Avila-Pacheco J."/>
            <person name="Jiang X."/>
            <person name="Kearney S.M."/>
            <person name="Perrotta A.R."/>
            <person name="Berdy B."/>
            <person name="Zhao S."/>
            <person name="Lieberman T.D."/>
            <person name="Swanson P.K."/>
            <person name="Smith M."/>
            <person name="Roesemann S."/>
            <person name="Alexander J.E."/>
            <person name="Rich S.A."/>
            <person name="Livny J."/>
            <person name="Vlamakis H."/>
            <person name="Clish C."/>
            <person name="Bullock K."/>
            <person name="Deik A."/>
            <person name="Scott J."/>
            <person name="Pierce K.A."/>
            <person name="Xavier R.J."/>
            <person name="Alm E.J."/>
        </authorList>
    </citation>
    <scope>NUCLEOTIDE SEQUENCE [LARGE SCALE GENOMIC DNA]</scope>
    <source>
        <strain evidence="11 14">BIOML-A2</strain>
    </source>
</reference>
<dbReference type="GO" id="GO:0006779">
    <property type="term" value="P:porphyrin-containing compound biosynthetic process"/>
    <property type="evidence" value="ECO:0007669"/>
    <property type="project" value="InterPro"/>
</dbReference>
<evidence type="ECO:0000259" key="10">
    <source>
        <dbReference type="PROSITE" id="PS51918"/>
    </source>
</evidence>
<comment type="caution">
    <text evidence="12">The sequence shown here is derived from an EMBL/GenBank/DDBJ whole genome shotgun (WGS) entry which is preliminary data.</text>
</comment>
<dbReference type="GO" id="GO:0051539">
    <property type="term" value="F:4 iron, 4 sulfur cluster binding"/>
    <property type="evidence" value="ECO:0007669"/>
    <property type="project" value="UniProtKB-UniRule"/>
</dbReference>
<keyword evidence="6 9" id="KW-0408">Iron</keyword>
<dbReference type="InterPro" id="IPR007197">
    <property type="entry name" value="rSAM"/>
</dbReference>
<reference evidence="13" key="2">
    <citation type="submission" date="2016-11" db="EMBL/GenBank/DDBJ databases">
        <authorList>
            <person name="Jaros S."/>
            <person name="Januszkiewicz K."/>
            <person name="Wedrychowicz H."/>
        </authorList>
    </citation>
    <scope>NUCLEOTIDE SEQUENCE [LARGE SCALE GENOMIC DNA]</scope>
    <source>
        <strain evidence="13">DSM 4029</strain>
    </source>
</reference>
<evidence type="ECO:0000313" key="11">
    <source>
        <dbReference type="EMBL" id="MZL70773.1"/>
    </source>
</evidence>
<evidence type="ECO:0000313" key="13">
    <source>
        <dbReference type="Proteomes" id="UP000184089"/>
    </source>
</evidence>
<comment type="subcellular location">
    <subcellularLocation>
        <location evidence="9">Cytoplasm</location>
    </subcellularLocation>
</comment>
<accession>A0AAQ1ME93</accession>
<keyword evidence="9" id="KW-0004">4Fe-4S</keyword>
<dbReference type="InterPro" id="IPR004559">
    <property type="entry name" value="HemW-like"/>
</dbReference>
<keyword evidence="14" id="KW-1185">Reference proteome</keyword>
<dbReference type="SFLD" id="SFLDG01065">
    <property type="entry name" value="anaerobic_coproporphyrinogen-I"/>
    <property type="match status" value="1"/>
</dbReference>
<dbReference type="GO" id="GO:0005737">
    <property type="term" value="C:cytoplasm"/>
    <property type="evidence" value="ECO:0007669"/>
    <property type="project" value="UniProtKB-SubCell"/>
</dbReference>
<keyword evidence="7 9" id="KW-0411">Iron-sulfur</keyword>
<sequence length="365" mass="40065">MEDRPLGMYLHIPFCRRKCNYCAFYSAPAGEAAWEGYADALCRHIALWRERLGRRAVDTVYFGGGTPSLLWRQLPRVLAELGRCFQLDTGAEISLEANPGTVGREELRALRQAGFNRLSLGVQSAVEGELQALGRLHTAAEAMACVEAAREAGFANLSLDFMLGLPGQSEESLERMEDFVRRAAPQHLSAYILKVEAGTPFGEMGEALQLPDDDTAADLYESCVARLSALGYGQYEVSNFALPGFACRHNEKYWSLEEYLGIGPAAHSLLGGTRFFYPADRAAFVGGGLEQLQREGTPDWEEYAMLRLRTAAGLDTGRAGLPDGLLERARPFEKLGLLHIEGPVIRLTPKGFLVSTPLIAEILYG</sequence>